<dbReference type="GO" id="GO:0009279">
    <property type="term" value="C:cell outer membrane"/>
    <property type="evidence" value="ECO:0007669"/>
    <property type="project" value="UniProtKB-SubCell"/>
</dbReference>
<evidence type="ECO:0000256" key="1">
    <source>
        <dbReference type="ARBA" id="ARBA00004571"/>
    </source>
</evidence>
<dbReference type="Pfam" id="PF13715">
    <property type="entry name" value="CarbopepD_reg_2"/>
    <property type="match status" value="1"/>
</dbReference>
<dbReference type="EMBL" id="JACRTI010000026">
    <property type="protein sequence ID" value="MBC8602312.1"/>
    <property type="molecule type" value="Genomic_DNA"/>
</dbReference>
<dbReference type="PROSITE" id="PS52016">
    <property type="entry name" value="TONB_DEPENDENT_REC_3"/>
    <property type="match status" value="1"/>
</dbReference>
<dbReference type="InterPro" id="IPR037066">
    <property type="entry name" value="Plug_dom_sf"/>
</dbReference>
<dbReference type="InterPro" id="IPR023997">
    <property type="entry name" value="TonB-dep_OMP_SusC/RagA_CS"/>
</dbReference>
<sequence>MRKHVFSLVSRCTFVLLLMSVFACYASAQGLTVTGVVKDQSGEALIGVNVMEKGTTNGSITDIDGKYSVTVTGKNPILVFSYIGYLTQEIPVSNRKVINLTMKEDSEELEEVVVIGYGTAKKKDLTGAISSVRTENLEKESPRSVQDLLRANAAGLSIKMSTNAAGTGDVQIRGKNTLTAGSSPLYVLDGVIFNGDLSDINPIDIQSVDVLKDASSVAVYGAKAANGVIAITTKKGKTSKPVVNFNTNLGLVQPSRIPSVVDGAGFIKFRQEYSESLLTKEELAAKPGMYTDPRLLSNSGIDPLSWYNYDQSTPATSLPSNEQMITTWLSRLNFKNIEVENYLNGIETNWDDYIFQTGLQQDYTASVSNRTDDFSYYWSLGYADRDGIQTGDWYKTFRTRLNLESKVNSFLTIGLTSSFATKDESALAADAVQRERNSPYTTNDIDDLESPYRMYPNGDNNSKNPFFDNLYTDRKKITHTLNANIYGIVKLPFGFEYQMNFTPTYKWYEYYNHKSSQHPEWAGEGGNSERTNQKTFGWLLDNIVRWKMDFGKDHRLEATFLANAEKEQYWSTTAKNTQFSPSDVLGYHNIGAGTVPVVSSEDKYKTGDALMGRVFYSFKDKYMLTASVRRDGYSAFGQANPRATFPAVALGWVFTSEKFLEPASNWLNYGKLRFSWGQNGNRDIGQYDALASLTSGLHPYIDQNGNIYITSQIYVSRMANADLKWERTASYNIGLDFSMLGDRLRGSVETYMTETQDLLVNRSLPSILGFADVKANLGKLANKGFELSLNGDVISTNDFMWTSSGTFSFNRRKLKKLYGDMVDVLDKDGNVIGQKEADDIGNKWFIGHDPDQIWDYEGKGVWQLGEEEEAAKYGCKPGDFRYIDQNNDGVMNDDDKVFQGYTTPRFYWSWRNEFSYKDFSFSFMVYSHVGQYGTFNRAANTGGTYDRYSIVDLPRWTIDNPTNDYGRIGSYNLGSHYVKKTFVRMENITLSYNVPKTFLSKFKVQNMRLSLSARNPFVISNWSFGDVEGGDYTMRSYNLSVNFTL</sequence>
<evidence type="ECO:0000256" key="7">
    <source>
        <dbReference type="PROSITE-ProRule" id="PRU01360"/>
    </source>
</evidence>
<dbReference type="AlphaFoldDB" id="A0A3D8HDF6"/>
<comment type="similarity">
    <text evidence="7">Belongs to the TonB-dependent receptor family.</text>
</comment>
<name>A0A3D8HDF6_9BACT</name>
<protein>
    <submittedName>
        <fullName evidence="11">TonB-dependent receptor</fullName>
    </submittedName>
</protein>
<dbReference type="Gene3D" id="2.60.40.1120">
    <property type="entry name" value="Carboxypeptidase-like, regulatory domain"/>
    <property type="match status" value="1"/>
</dbReference>
<dbReference type="Gene3D" id="2.40.170.20">
    <property type="entry name" value="TonB-dependent receptor, beta-barrel domain"/>
    <property type="match status" value="1"/>
</dbReference>
<evidence type="ECO:0000256" key="4">
    <source>
        <dbReference type="ARBA" id="ARBA00022692"/>
    </source>
</evidence>
<evidence type="ECO:0000256" key="3">
    <source>
        <dbReference type="ARBA" id="ARBA00022452"/>
    </source>
</evidence>
<comment type="subcellular location">
    <subcellularLocation>
        <location evidence="1 7">Cell outer membrane</location>
        <topology evidence="1 7">Multi-pass membrane protein</topology>
    </subcellularLocation>
</comment>
<dbReference type="Proteomes" id="UP000629596">
    <property type="component" value="Unassembled WGS sequence"/>
</dbReference>
<dbReference type="InterPro" id="IPR012910">
    <property type="entry name" value="Plug_dom"/>
</dbReference>
<dbReference type="Proteomes" id="UP000256321">
    <property type="component" value="Unassembled WGS sequence"/>
</dbReference>
<dbReference type="PROSITE" id="PS51257">
    <property type="entry name" value="PROKAR_LIPOPROTEIN"/>
    <property type="match status" value="1"/>
</dbReference>
<dbReference type="FunFam" id="2.60.40.1120:FF:000003">
    <property type="entry name" value="Outer membrane protein Omp121"/>
    <property type="match status" value="1"/>
</dbReference>
<feature type="domain" description="TonB-dependent receptor plug" evidence="9">
    <location>
        <begin position="121"/>
        <end position="228"/>
    </location>
</feature>
<keyword evidence="13" id="KW-1185">Reference proteome</keyword>
<reference evidence="10 13" key="2">
    <citation type="submission" date="2020-08" db="EMBL/GenBank/DDBJ databases">
        <title>Genome public.</title>
        <authorList>
            <person name="Liu C."/>
            <person name="Sun Q."/>
        </authorList>
    </citation>
    <scope>NUCLEOTIDE SEQUENCE [LARGE SCALE GENOMIC DNA]</scope>
    <source>
        <strain evidence="10 13">426_9</strain>
    </source>
</reference>
<feature type="chain" id="PRO_5017587790" evidence="8">
    <location>
        <begin position="29"/>
        <end position="1045"/>
    </location>
</feature>
<keyword evidence="8" id="KW-0732">Signal</keyword>
<evidence type="ECO:0000256" key="5">
    <source>
        <dbReference type="ARBA" id="ARBA00023136"/>
    </source>
</evidence>
<evidence type="ECO:0000256" key="2">
    <source>
        <dbReference type="ARBA" id="ARBA00022448"/>
    </source>
</evidence>
<evidence type="ECO:0000313" key="11">
    <source>
        <dbReference type="EMBL" id="RDU48931.1"/>
    </source>
</evidence>
<dbReference type="SUPFAM" id="SSF56935">
    <property type="entry name" value="Porins"/>
    <property type="match status" value="1"/>
</dbReference>
<dbReference type="Pfam" id="PF07715">
    <property type="entry name" value="Plug"/>
    <property type="match status" value="1"/>
</dbReference>
<feature type="signal peptide" evidence="8">
    <location>
        <begin position="1"/>
        <end position="28"/>
    </location>
</feature>
<evidence type="ECO:0000313" key="10">
    <source>
        <dbReference type="EMBL" id="MBC8602312.1"/>
    </source>
</evidence>
<evidence type="ECO:0000313" key="12">
    <source>
        <dbReference type="Proteomes" id="UP000256321"/>
    </source>
</evidence>
<keyword evidence="3 7" id="KW-1134">Transmembrane beta strand</keyword>
<organism evidence="11 12">
    <name type="scientific">Parabacteroides acidifaciens</name>
    <dbReference type="NCBI Taxonomy" id="2290935"/>
    <lineage>
        <taxon>Bacteria</taxon>
        <taxon>Pseudomonadati</taxon>
        <taxon>Bacteroidota</taxon>
        <taxon>Bacteroidia</taxon>
        <taxon>Bacteroidales</taxon>
        <taxon>Tannerellaceae</taxon>
        <taxon>Parabacteroides</taxon>
    </lineage>
</organism>
<dbReference type="RefSeq" id="WP_115499819.1">
    <property type="nucleotide sequence ID" value="NZ_JACRTI010000026.1"/>
</dbReference>
<evidence type="ECO:0000259" key="9">
    <source>
        <dbReference type="Pfam" id="PF07715"/>
    </source>
</evidence>
<dbReference type="InterPro" id="IPR039426">
    <property type="entry name" value="TonB-dep_rcpt-like"/>
</dbReference>
<comment type="caution">
    <text evidence="11">The sequence shown here is derived from an EMBL/GenBank/DDBJ whole genome shotgun (WGS) entry which is preliminary data.</text>
</comment>
<dbReference type="Gene3D" id="2.170.130.10">
    <property type="entry name" value="TonB-dependent receptor, plug domain"/>
    <property type="match status" value="1"/>
</dbReference>
<reference evidence="11 12" key="1">
    <citation type="submission" date="2018-07" db="EMBL/GenBank/DDBJ databases">
        <title>Parabacteroides acidifaciens nov. sp., isolated from human feces.</title>
        <authorList>
            <person name="Wang Y.J."/>
        </authorList>
    </citation>
    <scope>NUCLEOTIDE SEQUENCE [LARGE SCALE GENOMIC DNA]</scope>
    <source>
        <strain evidence="11 12">426-9</strain>
    </source>
</reference>
<keyword evidence="11" id="KW-0675">Receptor</keyword>
<proteinExistence type="inferred from homology"/>
<dbReference type="InterPro" id="IPR008969">
    <property type="entry name" value="CarboxyPept-like_regulatory"/>
</dbReference>
<dbReference type="NCBIfam" id="TIGR04056">
    <property type="entry name" value="OMP_RagA_SusC"/>
    <property type="match status" value="1"/>
</dbReference>
<keyword evidence="2 7" id="KW-0813">Transport</keyword>
<accession>A0A3D8HDF6</accession>
<dbReference type="NCBIfam" id="TIGR04057">
    <property type="entry name" value="SusC_RagA_signa"/>
    <property type="match status" value="1"/>
</dbReference>
<keyword evidence="4 7" id="KW-0812">Transmembrane</keyword>
<keyword evidence="6 7" id="KW-0998">Cell outer membrane</keyword>
<dbReference type="SUPFAM" id="SSF49464">
    <property type="entry name" value="Carboxypeptidase regulatory domain-like"/>
    <property type="match status" value="1"/>
</dbReference>
<evidence type="ECO:0000256" key="8">
    <source>
        <dbReference type="SAM" id="SignalP"/>
    </source>
</evidence>
<keyword evidence="5 7" id="KW-0472">Membrane</keyword>
<gene>
    <name evidence="11" type="ORF">DWU89_11660</name>
    <name evidence="10" type="ORF">H8784_11370</name>
</gene>
<evidence type="ECO:0000313" key="13">
    <source>
        <dbReference type="Proteomes" id="UP000629596"/>
    </source>
</evidence>
<evidence type="ECO:0000256" key="6">
    <source>
        <dbReference type="ARBA" id="ARBA00023237"/>
    </source>
</evidence>
<dbReference type="InterPro" id="IPR023996">
    <property type="entry name" value="TonB-dep_OMP_SusC/RagA"/>
</dbReference>
<dbReference type="InterPro" id="IPR036942">
    <property type="entry name" value="Beta-barrel_TonB_sf"/>
</dbReference>
<dbReference type="EMBL" id="QREV01000026">
    <property type="protein sequence ID" value="RDU48931.1"/>
    <property type="molecule type" value="Genomic_DNA"/>
</dbReference>